<name>A0ABW6J3M8_STRWE</name>
<comment type="caution">
    <text evidence="2">The sequence shown here is derived from an EMBL/GenBank/DDBJ whole genome shotgun (WGS) entry which is preliminary data.</text>
</comment>
<dbReference type="RefSeq" id="WP_386251232.1">
    <property type="nucleotide sequence ID" value="NZ_JBHTRV010000035.1"/>
</dbReference>
<reference evidence="2 3" key="1">
    <citation type="submission" date="2024-09" db="EMBL/GenBank/DDBJ databases">
        <title>The Natural Products Discovery Center: Release of the First 8490 Sequenced Strains for Exploring Actinobacteria Biosynthetic Diversity.</title>
        <authorList>
            <person name="Kalkreuter E."/>
            <person name="Kautsar S.A."/>
            <person name="Yang D."/>
            <person name="Bader C.D."/>
            <person name="Teijaro C.N."/>
            <person name="Fluegel L."/>
            <person name="Davis C.M."/>
            <person name="Simpson J.R."/>
            <person name="Lauterbach L."/>
            <person name="Steele A.D."/>
            <person name="Gui C."/>
            <person name="Meng S."/>
            <person name="Li G."/>
            <person name="Viehrig K."/>
            <person name="Ye F."/>
            <person name="Su P."/>
            <person name="Kiefer A.F."/>
            <person name="Nichols A."/>
            <person name="Cepeda A.J."/>
            <person name="Yan W."/>
            <person name="Fan B."/>
            <person name="Jiang Y."/>
            <person name="Adhikari A."/>
            <person name="Zheng C.-J."/>
            <person name="Schuster L."/>
            <person name="Cowan T.M."/>
            <person name="Smanski M.J."/>
            <person name="Chevrette M.G."/>
            <person name="De Carvalho L.P.S."/>
            <person name="Shen B."/>
        </authorList>
    </citation>
    <scope>NUCLEOTIDE SEQUENCE [LARGE SCALE GENOMIC DNA]</scope>
    <source>
        <strain evidence="2 3">NPDC056472</strain>
    </source>
</reference>
<evidence type="ECO:0000313" key="2">
    <source>
        <dbReference type="EMBL" id="MFE5984533.1"/>
    </source>
</evidence>
<evidence type="ECO:0008006" key="4">
    <source>
        <dbReference type="Google" id="ProtNLM"/>
    </source>
</evidence>
<feature type="signal peptide" evidence="1">
    <location>
        <begin position="1"/>
        <end position="24"/>
    </location>
</feature>
<sequence length="103" mass="10681">MTKRTWIAAGAASIPLGLSGTAYYVLTADGTVATSAVCLPPTSKPGHLAAYPPTIAIGTITCPARCIPDAADPKTGVAVSALHIEKTPTIRCGKHRIRPAHHW</sequence>
<keyword evidence="3" id="KW-1185">Reference proteome</keyword>
<gene>
    <name evidence="2" type="ORF">ACFQ63_33170</name>
</gene>
<dbReference type="Proteomes" id="UP001600424">
    <property type="component" value="Unassembled WGS sequence"/>
</dbReference>
<organism evidence="2 3">
    <name type="scientific">Streptomyces wedmorensis</name>
    <dbReference type="NCBI Taxonomy" id="43759"/>
    <lineage>
        <taxon>Bacteria</taxon>
        <taxon>Bacillati</taxon>
        <taxon>Actinomycetota</taxon>
        <taxon>Actinomycetes</taxon>
        <taxon>Kitasatosporales</taxon>
        <taxon>Streptomycetaceae</taxon>
        <taxon>Streptomyces</taxon>
    </lineage>
</organism>
<feature type="chain" id="PRO_5046913212" description="Secreted protein" evidence="1">
    <location>
        <begin position="25"/>
        <end position="103"/>
    </location>
</feature>
<dbReference type="EMBL" id="JBHTRV010000035">
    <property type="protein sequence ID" value="MFE5984533.1"/>
    <property type="molecule type" value="Genomic_DNA"/>
</dbReference>
<accession>A0ABW6J3M8</accession>
<protein>
    <recommendedName>
        <fullName evidence="4">Secreted protein</fullName>
    </recommendedName>
</protein>
<keyword evidence="1" id="KW-0732">Signal</keyword>
<evidence type="ECO:0000313" key="3">
    <source>
        <dbReference type="Proteomes" id="UP001600424"/>
    </source>
</evidence>
<proteinExistence type="predicted"/>
<evidence type="ECO:0000256" key="1">
    <source>
        <dbReference type="SAM" id="SignalP"/>
    </source>
</evidence>